<dbReference type="eggNOG" id="ENOG5034832">
    <property type="taxonomic scope" value="Bacteria"/>
</dbReference>
<organism evidence="1 2">
    <name type="scientific">Enorma massiliensis</name>
    <dbReference type="NCBI Taxonomy" id="1472761"/>
    <lineage>
        <taxon>Bacteria</taxon>
        <taxon>Bacillati</taxon>
        <taxon>Actinomycetota</taxon>
        <taxon>Coriobacteriia</taxon>
        <taxon>Coriobacteriales</taxon>
        <taxon>Coriobacteriaceae</taxon>
        <taxon>Enorma</taxon>
    </lineage>
</organism>
<proteinExistence type="predicted"/>
<name>A0A1Y3UCN2_9ACTN</name>
<dbReference type="AlphaFoldDB" id="A0A1Y3UCN2"/>
<dbReference type="RefSeq" id="WP_087186393.1">
    <property type="nucleotide sequence ID" value="NZ_NFHO01000005.1"/>
</dbReference>
<dbReference type="STRING" id="1118060.GCA_000311845_01538"/>
<reference evidence="2" key="1">
    <citation type="submission" date="2017-04" db="EMBL/GenBank/DDBJ databases">
        <title>Function of individual gut microbiota members based on whole genome sequencing of pure cultures obtained from chicken caecum.</title>
        <authorList>
            <person name="Medvecky M."/>
            <person name="Cejkova D."/>
            <person name="Polansky O."/>
            <person name="Karasova D."/>
            <person name="Kubasova T."/>
            <person name="Cizek A."/>
            <person name="Rychlik I."/>
        </authorList>
    </citation>
    <scope>NUCLEOTIDE SEQUENCE [LARGE SCALE GENOMIC DNA]</scope>
    <source>
        <strain evidence="2">An70</strain>
    </source>
</reference>
<evidence type="ECO:0000313" key="1">
    <source>
        <dbReference type="EMBL" id="OUN43110.1"/>
    </source>
</evidence>
<protein>
    <submittedName>
        <fullName evidence="1">Uncharacterized protein</fullName>
    </submittedName>
</protein>
<dbReference type="EMBL" id="NFHO01000005">
    <property type="protein sequence ID" value="OUN43110.1"/>
    <property type="molecule type" value="Genomic_DNA"/>
</dbReference>
<sequence>MSDTAEQGFRLAEPVLVCRWRLAGRHVPLLNRHMRALSQRSVAGKPLTTNMLGWVKQHIEWSLAEDVTVAADGVLMLVVDVEGQAAMSAGAYEPLADTSAGALAARAREARGEAAETGVAPEVLCAMRAGTLTIGAPAGEHLCGAMTFVRQLAETKGLVVAYEPDLGRVASGCAGVPFLVSDEHGVVGSLPSASRAVSDACGAQEGVLAAEVSSCRPVDADASEDMGPHGDASGDTAYIAFFGDAFETLRDRAR</sequence>
<dbReference type="Proteomes" id="UP000196560">
    <property type="component" value="Unassembled WGS sequence"/>
</dbReference>
<evidence type="ECO:0000313" key="2">
    <source>
        <dbReference type="Proteomes" id="UP000196560"/>
    </source>
</evidence>
<keyword evidence="2" id="KW-1185">Reference proteome</keyword>
<gene>
    <name evidence="1" type="ORF">B5G21_05850</name>
</gene>
<accession>A0A1Y3UCN2</accession>
<comment type="caution">
    <text evidence="1">The sequence shown here is derived from an EMBL/GenBank/DDBJ whole genome shotgun (WGS) entry which is preliminary data.</text>
</comment>